<accession>A0A251QC12</accession>
<evidence type="ECO:0000313" key="2">
    <source>
        <dbReference type="Proteomes" id="UP000006882"/>
    </source>
</evidence>
<dbReference type="AlphaFoldDB" id="A0A251QC12"/>
<dbReference type="Proteomes" id="UP000006882">
    <property type="component" value="Chromosome G2"/>
</dbReference>
<evidence type="ECO:0000313" key="1">
    <source>
        <dbReference type="EMBL" id="ONI21386.1"/>
    </source>
</evidence>
<name>A0A251QC12_PRUPE</name>
<protein>
    <submittedName>
        <fullName evidence="1">Uncharacterized protein</fullName>
    </submittedName>
</protein>
<reference evidence="1 2" key="1">
    <citation type="journal article" date="2013" name="Nat. Genet.">
        <title>The high-quality draft genome of peach (Prunus persica) identifies unique patterns of genetic diversity, domestication and genome evolution.</title>
        <authorList>
            <consortium name="International Peach Genome Initiative"/>
            <person name="Verde I."/>
            <person name="Abbott A.G."/>
            <person name="Scalabrin S."/>
            <person name="Jung S."/>
            <person name="Shu S."/>
            <person name="Marroni F."/>
            <person name="Zhebentyayeva T."/>
            <person name="Dettori M.T."/>
            <person name="Grimwood J."/>
            <person name="Cattonaro F."/>
            <person name="Zuccolo A."/>
            <person name="Rossini L."/>
            <person name="Jenkins J."/>
            <person name="Vendramin E."/>
            <person name="Meisel L.A."/>
            <person name="Decroocq V."/>
            <person name="Sosinski B."/>
            <person name="Prochnik S."/>
            <person name="Mitros T."/>
            <person name="Policriti A."/>
            <person name="Cipriani G."/>
            <person name="Dondini L."/>
            <person name="Ficklin S."/>
            <person name="Goodstein D.M."/>
            <person name="Xuan P."/>
            <person name="Del Fabbro C."/>
            <person name="Aramini V."/>
            <person name="Copetti D."/>
            <person name="Gonzalez S."/>
            <person name="Horner D.S."/>
            <person name="Falchi R."/>
            <person name="Lucas S."/>
            <person name="Mica E."/>
            <person name="Maldonado J."/>
            <person name="Lazzari B."/>
            <person name="Bielenberg D."/>
            <person name="Pirona R."/>
            <person name="Miculan M."/>
            <person name="Barakat A."/>
            <person name="Testolin R."/>
            <person name="Stella A."/>
            <person name="Tartarini S."/>
            <person name="Tonutti P."/>
            <person name="Arus P."/>
            <person name="Orellana A."/>
            <person name="Wells C."/>
            <person name="Main D."/>
            <person name="Vizzotto G."/>
            <person name="Silva H."/>
            <person name="Salamini F."/>
            <person name="Schmutz J."/>
            <person name="Morgante M."/>
            <person name="Rokhsar D.S."/>
        </authorList>
    </citation>
    <scope>NUCLEOTIDE SEQUENCE [LARGE SCALE GENOMIC DNA]</scope>
    <source>
        <strain evidence="2">cv. Nemared</strain>
    </source>
</reference>
<sequence>MPLLNHLMIMKYKKFKRHALRLNLQIPKDEVLEKKKKGRWKAKGGKGKGMLIEIYKGCIVTKEAARNIGVLFKQEIKGAWVKFSDYLETQVNLLIELFIEAGYTYTCSEEELKVAFTGHIKKKIAD</sequence>
<dbReference type="Gramene" id="ONI21386">
    <property type="protein sequence ID" value="ONI21386"/>
    <property type="gene ID" value="PRUPE_2G062800"/>
</dbReference>
<dbReference type="EMBL" id="CM007652">
    <property type="protein sequence ID" value="ONI21386.1"/>
    <property type="molecule type" value="Genomic_DNA"/>
</dbReference>
<gene>
    <name evidence="1" type="ORF">PRUPE_2G062800</name>
</gene>
<keyword evidence="2" id="KW-1185">Reference proteome</keyword>
<proteinExistence type="predicted"/>
<organism evidence="1 2">
    <name type="scientific">Prunus persica</name>
    <name type="common">Peach</name>
    <name type="synonym">Amygdalus persica</name>
    <dbReference type="NCBI Taxonomy" id="3760"/>
    <lineage>
        <taxon>Eukaryota</taxon>
        <taxon>Viridiplantae</taxon>
        <taxon>Streptophyta</taxon>
        <taxon>Embryophyta</taxon>
        <taxon>Tracheophyta</taxon>
        <taxon>Spermatophyta</taxon>
        <taxon>Magnoliopsida</taxon>
        <taxon>eudicotyledons</taxon>
        <taxon>Gunneridae</taxon>
        <taxon>Pentapetalae</taxon>
        <taxon>rosids</taxon>
        <taxon>fabids</taxon>
        <taxon>Rosales</taxon>
        <taxon>Rosaceae</taxon>
        <taxon>Amygdaloideae</taxon>
        <taxon>Amygdaleae</taxon>
        <taxon>Prunus</taxon>
    </lineage>
</organism>